<dbReference type="PROSITE" id="PS51352">
    <property type="entry name" value="THIOREDOXIN_2"/>
    <property type="match status" value="1"/>
</dbReference>
<keyword evidence="1" id="KW-1133">Transmembrane helix</keyword>
<reference evidence="3 4" key="2">
    <citation type="journal article" date="2013" name="PLoS ONE">
        <title>INDIGO - INtegrated Data Warehouse of MIcrobial GenOmes with Examples from the Red Sea Extremophiles.</title>
        <authorList>
            <person name="Alam I."/>
            <person name="Antunes A."/>
            <person name="Kamau A.A."/>
            <person name="Ba Alawi W."/>
            <person name="Kalkatawi M."/>
            <person name="Stingl U."/>
            <person name="Bajic V.B."/>
        </authorList>
    </citation>
    <scope>NUCLEOTIDE SEQUENCE [LARGE SCALE GENOMIC DNA]</scope>
    <source>
        <strain evidence="3 4">SSD-17B</strain>
    </source>
</reference>
<proteinExistence type="predicted"/>
<dbReference type="eggNOG" id="COG1225">
    <property type="taxonomic scope" value="Bacteria"/>
</dbReference>
<dbReference type="SUPFAM" id="SSF52833">
    <property type="entry name" value="Thioredoxin-like"/>
    <property type="match status" value="1"/>
</dbReference>
<evidence type="ECO:0000313" key="4">
    <source>
        <dbReference type="Proteomes" id="UP000005707"/>
    </source>
</evidence>
<keyword evidence="1" id="KW-0472">Membrane</keyword>
<sequence length="210" mass="23587">MTYKSKRKYKKKDNKKKNYVIIAGIGILVILLLFLIFYVSNDQSDQSGKVDYDVGDPGAGVKAPNINLPSTDGSTFDLSSYKGQTVLLYFQEGIMCQACWVQLKEIEDNFEEFENIGIDQIVTITTDPIGPLTEMVRINNFNTPVVSDDTVTVSKLYNTNLYGMPGMGTNYNGHSFILVDEEGIIKWRADYGKYTMYVPLDVLISDIKKG</sequence>
<dbReference type="InterPro" id="IPR000866">
    <property type="entry name" value="AhpC/TSA"/>
</dbReference>
<evidence type="ECO:0000256" key="1">
    <source>
        <dbReference type="SAM" id="Phobius"/>
    </source>
</evidence>
<keyword evidence="1" id="KW-0812">Transmembrane</keyword>
<dbReference type="Proteomes" id="UP000005707">
    <property type="component" value="Unassembled WGS sequence"/>
</dbReference>
<dbReference type="AlphaFoldDB" id="F7PW95"/>
<evidence type="ECO:0000313" key="3">
    <source>
        <dbReference type="EMBL" id="ERJ11247.1"/>
    </source>
</evidence>
<feature type="domain" description="Thioredoxin" evidence="2">
    <location>
        <begin position="57"/>
        <end position="210"/>
    </location>
</feature>
<dbReference type="InterPro" id="IPR036249">
    <property type="entry name" value="Thioredoxin-like_sf"/>
</dbReference>
<reference evidence="3 4" key="1">
    <citation type="journal article" date="2011" name="J. Bacteriol.">
        <title>Genome sequence of Haloplasma contractile, an unusual contractile bacterium from a deep-sea anoxic brine lake.</title>
        <authorList>
            <person name="Antunes A."/>
            <person name="Alam I."/>
            <person name="El Dorry H."/>
            <person name="Siam R."/>
            <person name="Robertson A."/>
            <person name="Bajic V.B."/>
            <person name="Stingl U."/>
        </authorList>
    </citation>
    <scope>NUCLEOTIDE SEQUENCE [LARGE SCALE GENOMIC DNA]</scope>
    <source>
        <strain evidence="3 4">SSD-17B</strain>
    </source>
</reference>
<organism evidence="3 4">
    <name type="scientific">Haloplasma contractile SSD-17B</name>
    <dbReference type="NCBI Taxonomy" id="1033810"/>
    <lineage>
        <taxon>Bacteria</taxon>
        <taxon>Bacillati</taxon>
        <taxon>Mycoplasmatota</taxon>
        <taxon>Mollicutes</taxon>
        <taxon>Haloplasmatales</taxon>
        <taxon>Haloplasmataceae</taxon>
        <taxon>Haloplasma</taxon>
    </lineage>
</organism>
<feature type="transmembrane region" description="Helical" evidence="1">
    <location>
        <begin position="20"/>
        <end position="39"/>
    </location>
</feature>
<dbReference type="GO" id="GO:0016491">
    <property type="term" value="F:oxidoreductase activity"/>
    <property type="evidence" value="ECO:0007669"/>
    <property type="project" value="InterPro"/>
</dbReference>
<dbReference type="EMBL" id="AFNU02000013">
    <property type="protein sequence ID" value="ERJ11247.1"/>
    <property type="molecule type" value="Genomic_DNA"/>
</dbReference>
<dbReference type="Gene3D" id="3.40.30.10">
    <property type="entry name" value="Glutaredoxin"/>
    <property type="match status" value="1"/>
</dbReference>
<dbReference type="InterPro" id="IPR013766">
    <property type="entry name" value="Thioredoxin_domain"/>
</dbReference>
<gene>
    <name evidence="3" type="ORF">HLPCO_002687</name>
</gene>
<dbReference type="OrthoDB" id="9151585at2"/>
<protein>
    <submittedName>
        <fullName evidence="3">Antioxidant AhpC-TSA family protein</fullName>
    </submittedName>
</protein>
<comment type="caution">
    <text evidence="3">The sequence shown here is derived from an EMBL/GenBank/DDBJ whole genome shotgun (WGS) entry which is preliminary data.</text>
</comment>
<dbReference type="STRING" id="1033810.HLPCO_002687"/>
<evidence type="ECO:0000259" key="2">
    <source>
        <dbReference type="PROSITE" id="PS51352"/>
    </source>
</evidence>
<accession>F7PW95</accession>
<dbReference type="Pfam" id="PF00578">
    <property type="entry name" value="AhpC-TSA"/>
    <property type="match status" value="1"/>
</dbReference>
<dbReference type="RefSeq" id="WP_008825564.1">
    <property type="nucleotide sequence ID" value="NZ_AFNU02000013.1"/>
</dbReference>
<keyword evidence="4" id="KW-1185">Reference proteome</keyword>
<dbReference type="InParanoid" id="F7PW95"/>
<dbReference type="GO" id="GO:0016209">
    <property type="term" value="F:antioxidant activity"/>
    <property type="evidence" value="ECO:0007669"/>
    <property type="project" value="InterPro"/>
</dbReference>
<name>F7PW95_9MOLU</name>